<dbReference type="InterPro" id="IPR013325">
    <property type="entry name" value="RNA_pol_sigma_r2"/>
</dbReference>
<keyword evidence="7" id="KW-1185">Reference proteome</keyword>
<dbReference type="InterPro" id="IPR036388">
    <property type="entry name" value="WH-like_DNA-bd_sf"/>
</dbReference>
<dbReference type="SUPFAM" id="SSF88659">
    <property type="entry name" value="Sigma3 and sigma4 domains of RNA polymerase sigma factors"/>
    <property type="match status" value="1"/>
</dbReference>
<evidence type="ECO:0000256" key="2">
    <source>
        <dbReference type="ARBA" id="ARBA00023015"/>
    </source>
</evidence>
<feature type="domain" description="RNA polymerase sigma factor 70 region 4 type 2" evidence="5">
    <location>
        <begin position="122"/>
        <end position="174"/>
    </location>
</feature>
<organism evidence="6 7">
    <name type="scientific">Emticicia agri</name>
    <dbReference type="NCBI Taxonomy" id="2492393"/>
    <lineage>
        <taxon>Bacteria</taxon>
        <taxon>Pseudomonadati</taxon>
        <taxon>Bacteroidota</taxon>
        <taxon>Cytophagia</taxon>
        <taxon>Cytophagales</taxon>
        <taxon>Leadbetterellaceae</taxon>
        <taxon>Emticicia</taxon>
    </lineage>
</organism>
<evidence type="ECO:0000313" key="6">
    <source>
        <dbReference type="EMBL" id="RYU97045.1"/>
    </source>
</evidence>
<dbReference type="Gene3D" id="1.10.1740.10">
    <property type="match status" value="1"/>
</dbReference>
<dbReference type="InterPro" id="IPR013249">
    <property type="entry name" value="RNA_pol_sigma70_r4_t2"/>
</dbReference>
<evidence type="ECO:0000256" key="1">
    <source>
        <dbReference type="ARBA" id="ARBA00010641"/>
    </source>
</evidence>
<gene>
    <name evidence="6" type="ORF">EWM59_03810</name>
</gene>
<dbReference type="InterPro" id="IPR014284">
    <property type="entry name" value="RNA_pol_sigma-70_dom"/>
</dbReference>
<protein>
    <submittedName>
        <fullName evidence="6">RNA polymerase sigma-70 factor</fullName>
    </submittedName>
</protein>
<proteinExistence type="inferred from homology"/>
<dbReference type="RefSeq" id="WP_130019622.1">
    <property type="nucleotide sequence ID" value="NZ_SEWF01000004.1"/>
</dbReference>
<dbReference type="GO" id="GO:0016987">
    <property type="term" value="F:sigma factor activity"/>
    <property type="evidence" value="ECO:0007669"/>
    <property type="project" value="UniProtKB-KW"/>
</dbReference>
<dbReference type="InterPro" id="IPR039425">
    <property type="entry name" value="RNA_pol_sigma-70-like"/>
</dbReference>
<dbReference type="GO" id="GO:0006352">
    <property type="term" value="P:DNA-templated transcription initiation"/>
    <property type="evidence" value="ECO:0007669"/>
    <property type="project" value="InterPro"/>
</dbReference>
<keyword evidence="3" id="KW-0731">Sigma factor</keyword>
<dbReference type="Pfam" id="PF08281">
    <property type="entry name" value="Sigma70_r4_2"/>
    <property type="match status" value="1"/>
</dbReference>
<evidence type="ECO:0000256" key="4">
    <source>
        <dbReference type="ARBA" id="ARBA00023163"/>
    </source>
</evidence>
<dbReference type="SUPFAM" id="SSF88946">
    <property type="entry name" value="Sigma2 domain of RNA polymerase sigma factors"/>
    <property type="match status" value="1"/>
</dbReference>
<comment type="caution">
    <text evidence="6">The sequence shown here is derived from an EMBL/GenBank/DDBJ whole genome shotgun (WGS) entry which is preliminary data.</text>
</comment>
<dbReference type="GO" id="GO:0003677">
    <property type="term" value="F:DNA binding"/>
    <property type="evidence" value="ECO:0007669"/>
    <property type="project" value="InterPro"/>
</dbReference>
<keyword evidence="4" id="KW-0804">Transcription</keyword>
<comment type="similarity">
    <text evidence="1">Belongs to the sigma-70 factor family. ECF subfamily.</text>
</comment>
<dbReference type="PANTHER" id="PTHR43133">
    <property type="entry name" value="RNA POLYMERASE ECF-TYPE SIGMA FACTO"/>
    <property type="match status" value="1"/>
</dbReference>
<dbReference type="InterPro" id="IPR013324">
    <property type="entry name" value="RNA_pol_sigma_r3/r4-like"/>
</dbReference>
<dbReference type="InterPro" id="IPR014327">
    <property type="entry name" value="RNA_pol_sigma70_bacteroid"/>
</dbReference>
<dbReference type="OrthoDB" id="679904at2"/>
<accession>A0A4Q5M4D2</accession>
<dbReference type="NCBIfam" id="TIGR02985">
    <property type="entry name" value="Sig70_bacteroi1"/>
    <property type="match status" value="1"/>
</dbReference>
<dbReference type="AlphaFoldDB" id="A0A4Q5M4D2"/>
<dbReference type="NCBIfam" id="TIGR02937">
    <property type="entry name" value="sigma70-ECF"/>
    <property type="match status" value="1"/>
</dbReference>
<evidence type="ECO:0000259" key="5">
    <source>
        <dbReference type="Pfam" id="PF08281"/>
    </source>
</evidence>
<evidence type="ECO:0000256" key="3">
    <source>
        <dbReference type="ARBA" id="ARBA00023082"/>
    </source>
</evidence>
<reference evidence="6 7" key="1">
    <citation type="submission" date="2019-02" db="EMBL/GenBank/DDBJ databases">
        <title>Bacterial novel species Emticicia sp. 17J42-9 isolated from soil.</title>
        <authorList>
            <person name="Jung H.-Y."/>
        </authorList>
    </citation>
    <scope>NUCLEOTIDE SEQUENCE [LARGE SCALE GENOMIC DNA]</scope>
    <source>
        <strain evidence="6 7">17J42-9</strain>
    </source>
</reference>
<dbReference type="EMBL" id="SEWF01000004">
    <property type="protein sequence ID" value="RYU97045.1"/>
    <property type="molecule type" value="Genomic_DNA"/>
</dbReference>
<keyword evidence="2" id="KW-0805">Transcription regulation</keyword>
<evidence type="ECO:0000313" key="7">
    <source>
        <dbReference type="Proteomes" id="UP000293162"/>
    </source>
</evidence>
<name>A0A4Q5M4D2_9BACT</name>
<dbReference type="Gene3D" id="1.10.10.10">
    <property type="entry name" value="Winged helix-like DNA-binding domain superfamily/Winged helix DNA-binding domain"/>
    <property type="match status" value="1"/>
</dbReference>
<sequence length="191" mass="22964">MEYASLGDDILVKLMSLGDKEAFGEIYRRYWRKLFQKAQRKIYAKEIVEELVQDLFVTLWERRATHTIQTLEPYLFMALKYQIITHIKKQVMEEKYVAYTTTESEEEENSLEEKIAYDDLTQSIEQAIEQLPEKTQHIFRLNRLEGKSTKEIVQMLNIPERTVEYHISQSLKFMREHLKEFLTWAMLVFLN</sequence>
<dbReference type="PANTHER" id="PTHR43133:SF46">
    <property type="entry name" value="RNA POLYMERASE SIGMA-70 FACTOR ECF SUBFAMILY"/>
    <property type="match status" value="1"/>
</dbReference>
<dbReference type="Proteomes" id="UP000293162">
    <property type="component" value="Unassembled WGS sequence"/>
</dbReference>